<dbReference type="EMBL" id="JARGDL010000005">
    <property type="protein sequence ID" value="MDF1611638.1"/>
    <property type="molecule type" value="Genomic_DNA"/>
</dbReference>
<comment type="caution">
    <text evidence="1">The sequence shown here is derived from an EMBL/GenBank/DDBJ whole genome shotgun (WGS) entry which is preliminary data.</text>
</comment>
<dbReference type="AlphaFoldDB" id="A0AAE3TBS8"/>
<sequence length="149" mass="16563">MKNVILAFLIISTVSFAKDDKLGKEISLKNKTAISTILNSPEKFEGKQVLVEGKILDVCQEAGCWIELAGNKDDEKIKVKVNDGEIVFPKDSKGKTALIEGVLEEVKNDKCTENEMKEEKHNDNEEKDSCCSKETKKTYQIKGLGAVIK</sequence>
<protein>
    <submittedName>
        <fullName evidence="1">DUF4920 domain-containing protein</fullName>
    </submittedName>
</protein>
<gene>
    <name evidence="1" type="ORF">P0M35_05725</name>
</gene>
<keyword evidence="2" id="KW-1185">Reference proteome</keyword>
<evidence type="ECO:0000313" key="2">
    <source>
        <dbReference type="Proteomes" id="UP001221302"/>
    </source>
</evidence>
<organism evidence="1 2">
    <name type="scientific">Stygiobacter electus</name>
    <dbReference type="NCBI Taxonomy" id="3032292"/>
    <lineage>
        <taxon>Bacteria</taxon>
        <taxon>Pseudomonadati</taxon>
        <taxon>Ignavibacteriota</taxon>
        <taxon>Ignavibacteria</taxon>
        <taxon>Ignavibacteriales</taxon>
        <taxon>Melioribacteraceae</taxon>
        <taxon>Stygiobacter</taxon>
    </lineage>
</organism>
<reference evidence="1" key="1">
    <citation type="submission" date="2023-03" db="EMBL/GenBank/DDBJ databases">
        <title>Stygiobacter electus gen. nov., sp. nov., facultatively anaerobic thermotolerant bacterium of the class Ignavibacteria from a well of Yessentuki mineral water deposit.</title>
        <authorList>
            <person name="Podosokorskaya O.A."/>
            <person name="Elcheninov A.G."/>
            <person name="Petrova N.F."/>
            <person name="Zavarzina D.G."/>
            <person name="Kublanov I.V."/>
            <person name="Merkel A.Y."/>
        </authorList>
    </citation>
    <scope>NUCLEOTIDE SEQUENCE</scope>
    <source>
        <strain evidence="1">09-Me</strain>
    </source>
</reference>
<accession>A0AAE3TBS8</accession>
<evidence type="ECO:0000313" key="1">
    <source>
        <dbReference type="EMBL" id="MDF1611638.1"/>
    </source>
</evidence>
<dbReference type="RefSeq" id="WP_321535405.1">
    <property type="nucleotide sequence ID" value="NZ_JARGDL010000005.1"/>
</dbReference>
<dbReference type="Proteomes" id="UP001221302">
    <property type="component" value="Unassembled WGS sequence"/>
</dbReference>
<proteinExistence type="predicted"/>
<dbReference type="InterPro" id="IPR032577">
    <property type="entry name" value="DUF4920"/>
</dbReference>
<name>A0AAE3TBS8_9BACT</name>
<dbReference type="Pfam" id="PF16267">
    <property type="entry name" value="DUF4920"/>
    <property type="match status" value="1"/>
</dbReference>